<protein>
    <submittedName>
        <fullName evidence="3">Manganeseiron transport system permease protein</fullName>
    </submittedName>
</protein>
<reference evidence="3" key="1">
    <citation type="submission" date="2013-03" db="EMBL/GenBank/DDBJ databases">
        <title>Genome Sequence of the Profundibacterium mesophilum strain KAUST100406-0324T from Red Sea, a novel genus in the family Rhodobacteraceae.</title>
        <authorList>
            <person name="Essack M."/>
            <person name="Alam I."/>
            <person name="Lafi F."/>
            <person name="Alawi W."/>
            <person name="Kamanu F."/>
            <person name="Al-Suwailem A."/>
            <person name="Lee O.O."/>
            <person name="Xu Y."/>
            <person name="Bajic V."/>
            <person name="Qian P.-Y."/>
            <person name="Archer J."/>
        </authorList>
    </citation>
    <scope>NUCLEOTIDE SEQUENCE</scope>
    <source>
        <strain evidence="3">KAUST100406-0324</strain>
    </source>
</reference>
<keyword evidence="4" id="KW-1185">Reference proteome</keyword>
<dbReference type="PROSITE" id="PS50943">
    <property type="entry name" value="HTH_CROC1"/>
    <property type="match status" value="1"/>
</dbReference>
<keyword evidence="1" id="KW-0238">DNA-binding</keyword>
<feature type="domain" description="HTH cro/C1-type" evidence="2">
    <location>
        <begin position="11"/>
        <end position="65"/>
    </location>
</feature>
<dbReference type="InterPro" id="IPR011051">
    <property type="entry name" value="RmlC_Cupin_sf"/>
</dbReference>
<dbReference type="PANTHER" id="PTHR46797:SF1">
    <property type="entry name" value="METHYLPHOSPHONATE SYNTHASE"/>
    <property type="match status" value="1"/>
</dbReference>
<dbReference type="EMBL" id="APKE01000034">
    <property type="protein sequence ID" value="KAF0674903.1"/>
    <property type="molecule type" value="Genomic_DNA"/>
</dbReference>
<dbReference type="GO" id="GO:0003677">
    <property type="term" value="F:DNA binding"/>
    <property type="evidence" value="ECO:0007669"/>
    <property type="project" value="UniProtKB-KW"/>
</dbReference>
<organism evidence="3 4">
    <name type="scientific">Profundibacterium mesophilum KAUST100406-0324</name>
    <dbReference type="NCBI Taxonomy" id="1037889"/>
    <lineage>
        <taxon>Bacteria</taxon>
        <taxon>Pseudomonadati</taxon>
        <taxon>Pseudomonadota</taxon>
        <taxon>Alphaproteobacteria</taxon>
        <taxon>Rhodobacterales</taxon>
        <taxon>Roseobacteraceae</taxon>
        <taxon>Profundibacterium</taxon>
    </lineage>
</organism>
<dbReference type="GO" id="GO:0003700">
    <property type="term" value="F:DNA-binding transcription factor activity"/>
    <property type="evidence" value="ECO:0007669"/>
    <property type="project" value="TreeGrafter"/>
</dbReference>
<dbReference type="Proteomes" id="UP000698242">
    <property type="component" value="Unassembled WGS sequence"/>
</dbReference>
<dbReference type="CDD" id="cd02209">
    <property type="entry name" value="cupin_XRE_C"/>
    <property type="match status" value="1"/>
</dbReference>
<gene>
    <name evidence="3" type="ORF">PMES_02785</name>
</gene>
<dbReference type="SUPFAM" id="SSF51182">
    <property type="entry name" value="RmlC-like cupins"/>
    <property type="match status" value="1"/>
</dbReference>
<dbReference type="InterPro" id="IPR001387">
    <property type="entry name" value="Cro/C1-type_HTH"/>
</dbReference>
<dbReference type="InterPro" id="IPR014710">
    <property type="entry name" value="RmlC-like_jellyroll"/>
</dbReference>
<dbReference type="Pfam" id="PF01381">
    <property type="entry name" value="HTH_3"/>
    <property type="match status" value="1"/>
</dbReference>
<evidence type="ECO:0000256" key="1">
    <source>
        <dbReference type="ARBA" id="ARBA00023125"/>
    </source>
</evidence>
<dbReference type="Gene3D" id="2.60.120.10">
    <property type="entry name" value="Jelly Rolls"/>
    <property type="match status" value="1"/>
</dbReference>
<dbReference type="SMART" id="SM00530">
    <property type="entry name" value="HTH_XRE"/>
    <property type="match status" value="1"/>
</dbReference>
<dbReference type="InterPro" id="IPR050807">
    <property type="entry name" value="TransReg_Diox_bact_type"/>
</dbReference>
<evidence type="ECO:0000313" key="3">
    <source>
        <dbReference type="EMBL" id="KAF0674903.1"/>
    </source>
</evidence>
<name>A0A921NWM6_9RHOB</name>
<evidence type="ECO:0000259" key="2">
    <source>
        <dbReference type="PROSITE" id="PS50943"/>
    </source>
</evidence>
<dbReference type="GO" id="GO:0005829">
    <property type="term" value="C:cytosol"/>
    <property type="evidence" value="ECO:0007669"/>
    <property type="project" value="TreeGrafter"/>
</dbReference>
<dbReference type="InterPro" id="IPR010982">
    <property type="entry name" value="Lambda_DNA-bd_dom_sf"/>
</dbReference>
<proteinExistence type="predicted"/>
<comment type="caution">
    <text evidence="3">The sequence shown here is derived from an EMBL/GenBank/DDBJ whole genome shotgun (WGS) entry which is preliminary data.</text>
</comment>
<dbReference type="Gene3D" id="1.10.260.40">
    <property type="entry name" value="lambda repressor-like DNA-binding domains"/>
    <property type="match status" value="1"/>
</dbReference>
<accession>A0A921NWM6</accession>
<dbReference type="RefSeq" id="WP_159966305.1">
    <property type="nucleotide sequence ID" value="NZ_APKE01000034.1"/>
</dbReference>
<dbReference type="PANTHER" id="PTHR46797">
    <property type="entry name" value="HTH-TYPE TRANSCRIPTIONAL REGULATOR"/>
    <property type="match status" value="1"/>
</dbReference>
<dbReference type="OrthoDB" id="9815697at2"/>
<evidence type="ECO:0000313" key="4">
    <source>
        <dbReference type="Proteomes" id="UP000698242"/>
    </source>
</evidence>
<dbReference type="AlphaFoldDB" id="A0A921NWM6"/>
<dbReference type="CDD" id="cd00093">
    <property type="entry name" value="HTH_XRE"/>
    <property type="match status" value="1"/>
</dbReference>
<dbReference type="SUPFAM" id="SSF47413">
    <property type="entry name" value="lambda repressor-like DNA-binding domains"/>
    <property type="match status" value="1"/>
</dbReference>
<sequence>MTPNTIIANAIRREREVAQLSLSALAAKAGLAKSTLSQLETGKGNPSVETLWAIATALDVTFSSLFDSASSPQAIIRASDGLGLHSDQADYAAVLLNKCPPDRRRDLYRVALSPGSVRRSAPHPAGTIEHAVLCHGSVRIGPDDETVEIGPGDYFRYPSDVVHSYEALGGPSLLLLVMDSVR</sequence>